<proteinExistence type="predicted"/>
<dbReference type="EMBL" id="JBHFEH010000065">
    <property type="protein sequence ID" value="KAL2049361.1"/>
    <property type="molecule type" value="Genomic_DNA"/>
</dbReference>
<evidence type="ECO:0000313" key="2">
    <source>
        <dbReference type="Proteomes" id="UP001590951"/>
    </source>
</evidence>
<dbReference type="Proteomes" id="UP001590951">
    <property type="component" value="Unassembled WGS sequence"/>
</dbReference>
<gene>
    <name evidence="1" type="ORF">ABVK25_010371</name>
</gene>
<sequence length="96" mass="10365">MAPLTTFPSGVHEYREGCYGNSNLPLPEEAADLRNTWTSESEGQGESAAPVGEQLVDGGREYVLTEKGGLLNIIAGLLAAAQMRRGREWWDEGKGT</sequence>
<name>A0ABR4AUU4_9LECA</name>
<evidence type="ECO:0000313" key="1">
    <source>
        <dbReference type="EMBL" id="KAL2049361.1"/>
    </source>
</evidence>
<comment type="caution">
    <text evidence="1">The sequence shown here is derived from an EMBL/GenBank/DDBJ whole genome shotgun (WGS) entry which is preliminary data.</text>
</comment>
<protein>
    <submittedName>
        <fullName evidence="1">Uncharacterized protein</fullName>
    </submittedName>
</protein>
<reference evidence="1 2" key="1">
    <citation type="submission" date="2024-09" db="EMBL/GenBank/DDBJ databases">
        <title>Rethinking Asexuality: The Enigmatic Case of Functional Sexual Genes in Lepraria (Stereocaulaceae).</title>
        <authorList>
            <person name="Doellman M."/>
            <person name="Sun Y."/>
            <person name="Barcenas-Pena A."/>
            <person name="Lumbsch H.T."/>
            <person name="Grewe F."/>
        </authorList>
    </citation>
    <scope>NUCLEOTIDE SEQUENCE [LARGE SCALE GENOMIC DNA]</scope>
    <source>
        <strain evidence="1 2">Grewe 0041</strain>
    </source>
</reference>
<keyword evidence="2" id="KW-1185">Reference proteome</keyword>
<accession>A0ABR4AUU4</accession>
<organism evidence="1 2">
    <name type="scientific">Lepraria finkii</name>
    <dbReference type="NCBI Taxonomy" id="1340010"/>
    <lineage>
        <taxon>Eukaryota</taxon>
        <taxon>Fungi</taxon>
        <taxon>Dikarya</taxon>
        <taxon>Ascomycota</taxon>
        <taxon>Pezizomycotina</taxon>
        <taxon>Lecanoromycetes</taxon>
        <taxon>OSLEUM clade</taxon>
        <taxon>Lecanoromycetidae</taxon>
        <taxon>Lecanorales</taxon>
        <taxon>Lecanorineae</taxon>
        <taxon>Stereocaulaceae</taxon>
        <taxon>Lepraria</taxon>
    </lineage>
</organism>